<proteinExistence type="predicted"/>
<dbReference type="PANTHER" id="PTHR42791">
    <property type="entry name" value="GNAT FAMILY ACETYLTRANSFERASE"/>
    <property type="match status" value="1"/>
</dbReference>
<organism evidence="1 2">
    <name type="scientific">Bifidobacterium tsurumiense</name>
    <dbReference type="NCBI Taxonomy" id="356829"/>
    <lineage>
        <taxon>Bacteria</taxon>
        <taxon>Bacillati</taxon>
        <taxon>Actinomycetota</taxon>
        <taxon>Actinomycetes</taxon>
        <taxon>Bifidobacteriales</taxon>
        <taxon>Bifidobacteriaceae</taxon>
        <taxon>Bifidobacterium</taxon>
    </lineage>
</organism>
<accession>A0A087EKI0</accession>
<evidence type="ECO:0000313" key="1">
    <source>
        <dbReference type="EMBL" id="KFJ08281.1"/>
    </source>
</evidence>
<dbReference type="InterPro" id="IPR052523">
    <property type="entry name" value="Trichothecene_AcTrans"/>
</dbReference>
<dbReference type="EMBL" id="JGZU01000002">
    <property type="protein sequence ID" value="KFJ08281.1"/>
    <property type="molecule type" value="Genomic_DNA"/>
</dbReference>
<dbReference type="Proteomes" id="UP000029080">
    <property type="component" value="Unassembled WGS sequence"/>
</dbReference>
<dbReference type="eggNOG" id="COG0456">
    <property type="taxonomic scope" value="Bacteria"/>
</dbReference>
<dbReference type="OrthoDB" id="3256225at2"/>
<reference evidence="1 2" key="1">
    <citation type="submission" date="2014-03" db="EMBL/GenBank/DDBJ databases">
        <title>Genomics of Bifidobacteria.</title>
        <authorList>
            <person name="Ventura M."/>
            <person name="Milani C."/>
            <person name="Lugli G.A."/>
        </authorList>
    </citation>
    <scope>NUCLEOTIDE SEQUENCE [LARGE SCALE GENOMIC DNA]</scope>
    <source>
        <strain evidence="1 2">JCM 13495</strain>
    </source>
</reference>
<dbReference type="InterPro" id="IPR016181">
    <property type="entry name" value="Acyl_CoA_acyltransferase"/>
</dbReference>
<dbReference type="SUPFAM" id="SSF55729">
    <property type="entry name" value="Acyl-CoA N-acyltransferases (Nat)"/>
    <property type="match status" value="1"/>
</dbReference>
<dbReference type="PROSITE" id="PS51186">
    <property type="entry name" value="GNAT"/>
    <property type="match status" value="1"/>
</dbReference>
<dbReference type="GO" id="GO:0016747">
    <property type="term" value="F:acyltransferase activity, transferring groups other than amino-acyl groups"/>
    <property type="evidence" value="ECO:0007669"/>
    <property type="project" value="InterPro"/>
</dbReference>
<name>A0A087EKI0_9BIFI</name>
<dbReference type="RefSeq" id="WP_026641755.1">
    <property type="nucleotide sequence ID" value="NZ_JAXEUP010000031.1"/>
</dbReference>
<dbReference type="Gene3D" id="3.40.630.30">
    <property type="match status" value="1"/>
</dbReference>
<protein>
    <submittedName>
        <fullName evidence="1">GNAT family acetyltransferase</fullName>
    </submittedName>
</protein>
<dbReference type="InterPro" id="IPR000182">
    <property type="entry name" value="GNAT_dom"/>
</dbReference>
<gene>
    <name evidence="1" type="ORF">BITS_0787</name>
</gene>
<evidence type="ECO:0000313" key="2">
    <source>
        <dbReference type="Proteomes" id="UP000029080"/>
    </source>
</evidence>
<keyword evidence="1" id="KW-0808">Transferase</keyword>
<dbReference type="Pfam" id="PF13673">
    <property type="entry name" value="Acetyltransf_10"/>
    <property type="match status" value="1"/>
</dbReference>
<dbReference type="PANTHER" id="PTHR42791:SF1">
    <property type="entry name" value="N-ACETYLTRANSFERASE DOMAIN-CONTAINING PROTEIN"/>
    <property type="match status" value="1"/>
</dbReference>
<dbReference type="STRING" id="356829.BITS_0787"/>
<keyword evidence="2" id="KW-1185">Reference proteome</keyword>
<dbReference type="AlphaFoldDB" id="A0A087EKI0"/>
<sequence length="210" mass="24164">MTRFREAATKDVPRIAKLTTRSFGNYPLFDFAFLKAFRNDDAYFAYIEKLHRIHTKANMRHHKCFVGMENNHIASVALLQDPAQPRASIWDYITAGAVSLVYPVGFIRILDFFDISEESVKDCEQQYPNAWHLEILAVDGSMKGRGLGKSMLNDCVIPFIKARGGTELTLTTNTEQNRTFYAKQGFEEFAERTIQRHGKTINNWSFRLEV</sequence>
<comment type="caution">
    <text evidence="1">The sequence shown here is derived from an EMBL/GenBank/DDBJ whole genome shotgun (WGS) entry which is preliminary data.</text>
</comment>